<feature type="domain" description="J" evidence="7">
    <location>
        <begin position="180"/>
        <end position="233"/>
    </location>
</feature>
<evidence type="ECO:0000256" key="3">
    <source>
        <dbReference type="ARBA" id="ARBA00022989"/>
    </source>
</evidence>
<evidence type="ECO:0000256" key="5">
    <source>
        <dbReference type="ARBA" id="ARBA00038105"/>
    </source>
</evidence>
<gene>
    <name evidence="8" type="ORF">SAMN05428953_106143</name>
</gene>
<proteinExistence type="inferred from homology"/>
<dbReference type="InterPro" id="IPR036869">
    <property type="entry name" value="J_dom_sf"/>
</dbReference>
<evidence type="ECO:0000259" key="7">
    <source>
        <dbReference type="PROSITE" id="PS50076"/>
    </source>
</evidence>
<evidence type="ECO:0000256" key="2">
    <source>
        <dbReference type="ARBA" id="ARBA00022692"/>
    </source>
</evidence>
<comment type="subcellular location">
    <subcellularLocation>
        <location evidence="1">Membrane</location>
        <topology evidence="1">Single-pass membrane protein</topology>
    </subcellularLocation>
</comment>
<comment type="similarity">
    <text evidence="5">Belongs to the TIM14 family.</text>
</comment>
<dbReference type="FunFam" id="1.10.287.110:FF:000001">
    <property type="entry name" value="Import inner membrane translocase subunit tim14"/>
    <property type="match status" value="1"/>
</dbReference>
<reference evidence="9" key="1">
    <citation type="submission" date="2016-10" db="EMBL/GenBank/DDBJ databases">
        <authorList>
            <person name="Varghese N."/>
            <person name="Submissions S."/>
        </authorList>
    </citation>
    <scope>NUCLEOTIDE SEQUENCE [LARGE SCALE GENOMIC DNA]</scope>
    <source>
        <strain evidence="9">CGMCC 1.11022</strain>
    </source>
</reference>
<keyword evidence="4 6" id="KW-0472">Membrane</keyword>
<dbReference type="EMBL" id="FNEE01000006">
    <property type="protein sequence ID" value="SDJ43515.1"/>
    <property type="molecule type" value="Genomic_DNA"/>
</dbReference>
<dbReference type="Pfam" id="PF00226">
    <property type="entry name" value="DnaJ"/>
    <property type="match status" value="1"/>
</dbReference>
<organism evidence="8 9">
    <name type="scientific">Mesorhizobium muleiense</name>
    <dbReference type="NCBI Taxonomy" id="1004279"/>
    <lineage>
        <taxon>Bacteria</taxon>
        <taxon>Pseudomonadati</taxon>
        <taxon>Pseudomonadota</taxon>
        <taxon>Alphaproteobacteria</taxon>
        <taxon>Hyphomicrobiales</taxon>
        <taxon>Phyllobacteriaceae</taxon>
        <taxon>Mesorhizobium</taxon>
    </lineage>
</organism>
<dbReference type="Gene3D" id="1.10.287.110">
    <property type="entry name" value="DnaJ domain"/>
    <property type="match status" value="1"/>
</dbReference>
<evidence type="ECO:0000313" key="9">
    <source>
        <dbReference type="Proteomes" id="UP000198894"/>
    </source>
</evidence>
<dbReference type="PANTHER" id="PTHR12763:SF28">
    <property type="entry name" value="GEO10507P1-RELATED"/>
    <property type="match status" value="1"/>
</dbReference>
<dbReference type="PROSITE" id="PS50076">
    <property type="entry name" value="DNAJ_2"/>
    <property type="match status" value="1"/>
</dbReference>
<dbReference type="SMART" id="SM00271">
    <property type="entry name" value="DnaJ"/>
    <property type="match status" value="1"/>
</dbReference>
<dbReference type="PANTHER" id="PTHR12763">
    <property type="match status" value="1"/>
</dbReference>
<evidence type="ECO:0000256" key="4">
    <source>
        <dbReference type="ARBA" id="ARBA00023136"/>
    </source>
</evidence>
<sequence length="233" mass="24914">MTGATIAFVALLLVLLGVAMVFLRSDPAKLASWMRTLGPVLLALIGVAALLVGRAGIGGLILSTALAWYGSMRMKRPTAKLEPGKYSTVRTAALEMELDHDTGNLEGLVLAGRHEGKMLGTMSLAELQQLYRELPGDPESRQLLETYLDGRFPIWRKDAEANGGDGLGVSPGSGAMTKEEAYKILGLEAGAAAADVRKAHRRLMQRLHPDLGGTSFLAARINEAKDVLLSNHN</sequence>
<dbReference type="AlphaFoldDB" id="A0A1G8TRC8"/>
<dbReference type="CDD" id="cd06257">
    <property type="entry name" value="DnaJ"/>
    <property type="match status" value="1"/>
</dbReference>
<keyword evidence="3 6" id="KW-1133">Transmembrane helix</keyword>
<name>A0A1G8TRC8_9HYPH</name>
<evidence type="ECO:0000256" key="1">
    <source>
        <dbReference type="ARBA" id="ARBA00004167"/>
    </source>
</evidence>
<dbReference type="GO" id="GO:0016020">
    <property type="term" value="C:membrane"/>
    <property type="evidence" value="ECO:0007669"/>
    <property type="project" value="UniProtKB-SubCell"/>
</dbReference>
<keyword evidence="9" id="KW-1185">Reference proteome</keyword>
<keyword evidence="2 6" id="KW-0812">Transmembrane</keyword>
<dbReference type="SUPFAM" id="SSF46565">
    <property type="entry name" value="Chaperone J-domain"/>
    <property type="match status" value="1"/>
</dbReference>
<dbReference type="RefSeq" id="WP_091593763.1">
    <property type="nucleotide sequence ID" value="NZ_FNEE01000006.1"/>
</dbReference>
<evidence type="ECO:0000313" key="8">
    <source>
        <dbReference type="EMBL" id="SDJ43515.1"/>
    </source>
</evidence>
<dbReference type="InterPro" id="IPR001623">
    <property type="entry name" value="DnaJ_domain"/>
</dbReference>
<accession>A0A1G8TRC8</accession>
<evidence type="ECO:0000256" key="6">
    <source>
        <dbReference type="SAM" id="Phobius"/>
    </source>
</evidence>
<feature type="transmembrane region" description="Helical" evidence="6">
    <location>
        <begin position="41"/>
        <end position="69"/>
    </location>
</feature>
<dbReference type="Proteomes" id="UP000198894">
    <property type="component" value="Unassembled WGS sequence"/>
</dbReference>
<protein>
    <submittedName>
        <fullName evidence="8">DnaJ domain-containing protein</fullName>
    </submittedName>
</protein>